<dbReference type="EMBL" id="JACHMX010000001">
    <property type="protein sequence ID" value="MBB5856019.1"/>
    <property type="molecule type" value="Genomic_DNA"/>
</dbReference>
<accession>A0A841B4S4</accession>
<reference evidence="1 2" key="1">
    <citation type="submission" date="2020-08" db="EMBL/GenBank/DDBJ databases">
        <title>Sequencing the genomes of 1000 actinobacteria strains.</title>
        <authorList>
            <person name="Klenk H.-P."/>
        </authorList>
    </citation>
    <scope>NUCLEOTIDE SEQUENCE [LARGE SCALE GENOMIC DNA]</scope>
    <source>
        <strain evidence="1 2">DSM 45272</strain>
    </source>
</reference>
<evidence type="ECO:0000313" key="2">
    <source>
        <dbReference type="Proteomes" id="UP000580861"/>
    </source>
</evidence>
<dbReference type="RefSeq" id="WP_184901139.1">
    <property type="nucleotide sequence ID" value="NZ_JACHMX010000001.1"/>
</dbReference>
<keyword evidence="2" id="KW-1185">Reference proteome</keyword>
<gene>
    <name evidence="1" type="ORF">HDA45_006106</name>
</gene>
<protein>
    <submittedName>
        <fullName evidence="1">Uncharacterized protein</fullName>
    </submittedName>
</protein>
<comment type="caution">
    <text evidence="1">The sequence shown here is derived from an EMBL/GenBank/DDBJ whole genome shotgun (WGS) entry which is preliminary data.</text>
</comment>
<dbReference type="AlphaFoldDB" id="A0A841B4S4"/>
<dbReference type="Proteomes" id="UP000580861">
    <property type="component" value="Unassembled WGS sequence"/>
</dbReference>
<organism evidence="1 2">
    <name type="scientific">Amycolatopsis umgeniensis</name>
    <dbReference type="NCBI Taxonomy" id="336628"/>
    <lineage>
        <taxon>Bacteria</taxon>
        <taxon>Bacillati</taxon>
        <taxon>Actinomycetota</taxon>
        <taxon>Actinomycetes</taxon>
        <taxon>Pseudonocardiales</taxon>
        <taxon>Pseudonocardiaceae</taxon>
        <taxon>Amycolatopsis</taxon>
    </lineage>
</organism>
<proteinExistence type="predicted"/>
<sequence length="63" mass="6803">MSAADRQRTCAACGGPFASDERTGLETVIDGEVLYVAVHTRHSTYPPRREAEATHRLTTVTAA</sequence>
<name>A0A841B4S4_9PSEU</name>
<evidence type="ECO:0000313" key="1">
    <source>
        <dbReference type="EMBL" id="MBB5856019.1"/>
    </source>
</evidence>